<gene>
    <name evidence="2" type="ORF">AOQ84DRAFT_354325</name>
</gene>
<name>A0A8E2F1B5_9PEZI</name>
<dbReference type="OrthoDB" id="3920320at2759"/>
<evidence type="ECO:0000313" key="3">
    <source>
        <dbReference type="Proteomes" id="UP000250140"/>
    </source>
</evidence>
<evidence type="ECO:0008006" key="4">
    <source>
        <dbReference type="Google" id="ProtNLM"/>
    </source>
</evidence>
<reference evidence="2 3" key="1">
    <citation type="journal article" date="2016" name="Nat. Commun.">
        <title>Ectomycorrhizal ecology is imprinted in the genome of the dominant symbiotic fungus Cenococcum geophilum.</title>
        <authorList>
            <consortium name="DOE Joint Genome Institute"/>
            <person name="Peter M."/>
            <person name="Kohler A."/>
            <person name="Ohm R.A."/>
            <person name="Kuo A."/>
            <person name="Krutzmann J."/>
            <person name="Morin E."/>
            <person name="Arend M."/>
            <person name="Barry K.W."/>
            <person name="Binder M."/>
            <person name="Choi C."/>
            <person name="Clum A."/>
            <person name="Copeland A."/>
            <person name="Grisel N."/>
            <person name="Haridas S."/>
            <person name="Kipfer T."/>
            <person name="LaButti K."/>
            <person name="Lindquist E."/>
            <person name="Lipzen A."/>
            <person name="Maire R."/>
            <person name="Meier B."/>
            <person name="Mihaltcheva S."/>
            <person name="Molinier V."/>
            <person name="Murat C."/>
            <person name="Poggeler S."/>
            <person name="Quandt C.A."/>
            <person name="Sperisen C."/>
            <person name="Tritt A."/>
            <person name="Tisserant E."/>
            <person name="Crous P.W."/>
            <person name="Henrissat B."/>
            <person name="Nehls U."/>
            <person name="Egli S."/>
            <person name="Spatafora J.W."/>
            <person name="Grigoriev I.V."/>
            <person name="Martin F.M."/>
        </authorList>
    </citation>
    <scope>NUCLEOTIDE SEQUENCE [LARGE SCALE GENOMIC DNA]</scope>
    <source>
        <strain evidence="2 3">CBS 207.34</strain>
    </source>
</reference>
<dbReference type="AlphaFoldDB" id="A0A8E2F1B5"/>
<evidence type="ECO:0000256" key="1">
    <source>
        <dbReference type="SAM" id="Phobius"/>
    </source>
</evidence>
<sequence length="98" mass="11030">MSPRETIIIDPPSYSSSGYGAIEVHHHHHHSARGCRSTRGTSPCCRAVLLAFVFLFVIGCFGALGFVAWNFYNLSECEKKRMPWDPPCKDWLGHDGHQ</sequence>
<proteinExistence type="predicted"/>
<accession>A0A8E2F1B5</accession>
<protein>
    <recommendedName>
        <fullName evidence="4">Transmembrane protein</fullName>
    </recommendedName>
</protein>
<feature type="transmembrane region" description="Helical" evidence="1">
    <location>
        <begin position="47"/>
        <end position="72"/>
    </location>
</feature>
<keyword evidence="1" id="KW-0472">Membrane</keyword>
<keyword evidence="1" id="KW-0812">Transmembrane</keyword>
<evidence type="ECO:0000313" key="2">
    <source>
        <dbReference type="EMBL" id="OCL08767.1"/>
    </source>
</evidence>
<organism evidence="2 3">
    <name type="scientific">Glonium stellatum</name>
    <dbReference type="NCBI Taxonomy" id="574774"/>
    <lineage>
        <taxon>Eukaryota</taxon>
        <taxon>Fungi</taxon>
        <taxon>Dikarya</taxon>
        <taxon>Ascomycota</taxon>
        <taxon>Pezizomycotina</taxon>
        <taxon>Dothideomycetes</taxon>
        <taxon>Pleosporomycetidae</taxon>
        <taxon>Gloniales</taxon>
        <taxon>Gloniaceae</taxon>
        <taxon>Glonium</taxon>
    </lineage>
</organism>
<keyword evidence="3" id="KW-1185">Reference proteome</keyword>
<dbReference type="EMBL" id="KV749595">
    <property type="protein sequence ID" value="OCL08767.1"/>
    <property type="molecule type" value="Genomic_DNA"/>
</dbReference>
<keyword evidence="1" id="KW-1133">Transmembrane helix</keyword>
<dbReference type="Proteomes" id="UP000250140">
    <property type="component" value="Unassembled WGS sequence"/>
</dbReference>